<sequence length="128" mass="14870">MEPLPAADQRHPWLRYQIEKYTEGIRHSYEQRLETIWSRPVNRVHILDFEGLTPRDEVGSGSEVEDGIFWRGAIGIHEMSYTEMGLDVTNTLCFQLGGIRRRMTWRQFILALGLHTEQEMAEAGFGAY</sequence>
<evidence type="ECO:0000313" key="2">
    <source>
        <dbReference type="Proteomes" id="UP001151760"/>
    </source>
</evidence>
<dbReference type="Proteomes" id="UP001151760">
    <property type="component" value="Unassembled WGS sequence"/>
</dbReference>
<reference evidence="1" key="1">
    <citation type="journal article" date="2022" name="Int. J. Mol. Sci.">
        <title>Draft Genome of Tanacetum Coccineum: Genomic Comparison of Closely Related Tanacetum-Family Plants.</title>
        <authorList>
            <person name="Yamashiro T."/>
            <person name="Shiraishi A."/>
            <person name="Nakayama K."/>
            <person name="Satake H."/>
        </authorList>
    </citation>
    <scope>NUCLEOTIDE SEQUENCE</scope>
</reference>
<gene>
    <name evidence="1" type="ORF">Tco_1121881</name>
</gene>
<comment type="caution">
    <text evidence="1">The sequence shown here is derived from an EMBL/GenBank/DDBJ whole genome shotgun (WGS) entry which is preliminary data.</text>
</comment>
<reference evidence="1" key="2">
    <citation type="submission" date="2022-01" db="EMBL/GenBank/DDBJ databases">
        <authorList>
            <person name="Yamashiro T."/>
            <person name="Shiraishi A."/>
            <person name="Satake H."/>
            <person name="Nakayama K."/>
        </authorList>
    </citation>
    <scope>NUCLEOTIDE SEQUENCE</scope>
</reference>
<proteinExistence type="predicted"/>
<protein>
    <submittedName>
        <fullName evidence="1">Uncharacterized protein</fullName>
    </submittedName>
</protein>
<evidence type="ECO:0000313" key="1">
    <source>
        <dbReference type="EMBL" id="GJU05451.1"/>
    </source>
</evidence>
<keyword evidence="2" id="KW-1185">Reference proteome</keyword>
<name>A0ABQ5IZZ1_9ASTR</name>
<dbReference type="EMBL" id="BQNB010021348">
    <property type="protein sequence ID" value="GJU05451.1"/>
    <property type="molecule type" value="Genomic_DNA"/>
</dbReference>
<organism evidence="1 2">
    <name type="scientific">Tanacetum coccineum</name>
    <dbReference type="NCBI Taxonomy" id="301880"/>
    <lineage>
        <taxon>Eukaryota</taxon>
        <taxon>Viridiplantae</taxon>
        <taxon>Streptophyta</taxon>
        <taxon>Embryophyta</taxon>
        <taxon>Tracheophyta</taxon>
        <taxon>Spermatophyta</taxon>
        <taxon>Magnoliopsida</taxon>
        <taxon>eudicotyledons</taxon>
        <taxon>Gunneridae</taxon>
        <taxon>Pentapetalae</taxon>
        <taxon>asterids</taxon>
        <taxon>campanulids</taxon>
        <taxon>Asterales</taxon>
        <taxon>Asteraceae</taxon>
        <taxon>Asteroideae</taxon>
        <taxon>Anthemideae</taxon>
        <taxon>Anthemidinae</taxon>
        <taxon>Tanacetum</taxon>
    </lineage>
</organism>
<accession>A0ABQ5IZZ1</accession>